<evidence type="ECO:0000256" key="1">
    <source>
        <dbReference type="ARBA" id="ARBA00023015"/>
    </source>
</evidence>
<evidence type="ECO:0000313" key="8">
    <source>
        <dbReference type="EMBL" id="CCH53892.1"/>
    </source>
</evidence>
<dbReference type="SUPFAM" id="SSF49452">
    <property type="entry name" value="Starch-binding domain-like"/>
    <property type="match status" value="1"/>
</dbReference>
<sequence length="644" mass="74711">MKIFFNTVLFWVLAALTSQAQIRVEVTHTPPLTPAGKGLYIAGEFNNWDPGDARYKLQKQPNGSFVVNLPDSLMHFEYKFTQGSWALGEGDSRGGKIANRVYDRARLSNTPGVDPKRIRTTIAGWEQQLGYRFVVTDVPTNTPHDAQLFITGNFTNWNPGNPDYRLQKQPDGTYAVTVYSNADRLEYKFTRGNWNSVEGREVGKARPNRVVYRKDIANEQPIDVRIISWEDLTGTFNFYSIYDLLMLFSCFQGLLLLVAIPTIQNYNWQANRRLVLLLGITSVLMGVRVISGFRDVAQSYTKLLLVPDFIWFTYAPLFYFYIRKLLFNQDRPARGWQYHYLPAIIQLLAYLPYFLMESKVFQLKVVNQSWDLQALFLGFGFLALLFNLRYWLMCRKLIRAYKEQYQTSYSYEQNLQYLASVLNIQAICLTLWAFMYVIVGFSRVVDFDVLSIAERNVDAIWLVFSTITYFLGYVAIHQPEIFKLPEPLPIGLFEQAEPLPVVPAPVQPVAEIPEKPASTPLAPPEPVPDEDIQPLKEQVEAYMKRHKPYTNPNLTIHELATKLKLQPHVLSRVINDGFEKNFFDFINYYRVEELKKRMDDPRFRNYTLLSLAFEVGFNSKTAFNRAFKKLTQQTPSEYFNYVRE</sequence>
<keyword evidence="3" id="KW-0804">Transcription</keyword>
<keyword evidence="4" id="KW-0472">Membrane</keyword>
<gene>
    <name evidence="8" type="ORF">BN8_03024</name>
</gene>
<evidence type="ECO:0000259" key="7">
    <source>
        <dbReference type="PROSITE" id="PS51166"/>
    </source>
</evidence>
<keyword evidence="2" id="KW-0238">DNA-binding</keyword>
<feature type="domain" description="HTH araC/xylS-type" evidence="6">
    <location>
        <begin position="537"/>
        <end position="641"/>
    </location>
</feature>
<reference evidence="8 9" key="1">
    <citation type="journal article" date="2012" name="J. Bacteriol.">
        <title>Genome Sequence of the Filamentous Bacterium Fibrisoma limi BUZ 3T.</title>
        <authorList>
            <person name="Filippini M."/>
            <person name="Qi W."/>
            <person name="Jaenicke S."/>
            <person name="Goesmann A."/>
            <person name="Smits T.H."/>
            <person name="Bagheri H.C."/>
        </authorList>
    </citation>
    <scope>NUCLEOTIDE SEQUENCE [LARGE SCALE GENOMIC DNA]</scope>
    <source>
        <strain evidence="9">BUZ 3T</strain>
    </source>
</reference>
<dbReference type="SUPFAM" id="SSF46689">
    <property type="entry name" value="Homeodomain-like"/>
    <property type="match status" value="1"/>
</dbReference>
<dbReference type="InterPro" id="IPR018060">
    <property type="entry name" value="HTH_AraC"/>
</dbReference>
<proteinExistence type="predicted"/>
<feature type="chain" id="PRO_5003658494" evidence="5">
    <location>
        <begin position="21"/>
        <end position="644"/>
    </location>
</feature>
<feature type="domain" description="CBM20" evidence="7">
    <location>
        <begin position="16"/>
        <end position="127"/>
    </location>
</feature>
<dbReference type="Gene3D" id="2.60.40.10">
    <property type="entry name" value="Immunoglobulins"/>
    <property type="match status" value="2"/>
</dbReference>
<comment type="caution">
    <text evidence="8">The sequence shown here is derived from an EMBL/GenBank/DDBJ whole genome shotgun (WGS) entry which is preliminary data.</text>
</comment>
<evidence type="ECO:0000313" key="9">
    <source>
        <dbReference type="Proteomes" id="UP000009309"/>
    </source>
</evidence>
<feature type="signal peptide" evidence="5">
    <location>
        <begin position="1"/>
        <end position="20"/>
    </location>
</feature>
<dbReference type="eggNOG" id="COG2207">
    <property type="taxonomic scope" value="Bacteria"/>
</dbReference>
<feature type="transmembrane region" description="Helical" evidence="4">
    <location>
        <begin position="241"/>
        <end position="262"/>
    </location>
</feature>
<dbReference type="InterPro" id="IPR009057">
    <property type="entry name" value="Homeodomain-like_sf"/>
</dbReference>
<dbReference type="SMART" id="SM00342">
    <property type="entry name" value="HTH_ARAC"/>
    <property type="match status" value="1"/>
</dbReference>
<keyword evidence="9" id="KW-1185">Reference proteome</keyword>
<keyword evidence="5" id="KW-0732">Signal</keyword>
<feature type="transmembrane region" description="Helical" evidence="4">
    <location>
        <begin position="415"/>
        <end position="439"/>
    </location>
</feature>
<evidence type="ECO:0000256" key="4">
    <source>
        <dbReference type="SAM" id="Phobius"/>
    </source>
</evidence>
<dbReference type="OrthoDB" id="5492415at2"/>
<dbReference type="Gene3D" id="1.10.10.60">
    <property type="entry name" value="Homeodomain-like"/>
    <property type="match status" value="2"/>
</dbReference>
<dbReference type="RefSeq" id="WP_009282472.1">
    <property type="nucleotide sequence ID" value="NZ_CAIT01000006.1"/>
</dbReference>
<dbReference type="SMART" id="SM01065">
    <property type="entry name" value="CBM_2"/>
    <property type="match status" value="2"/>
</dbReference>
<dbReference type="Proteomes" id="UP000009309">
    <property type="component" value="Unassembled WGS sequence"/>
</dbReference>
<dbReference type="InterPro" id="IPR014756">
    <property type="entry name" value="Ig_E-set"/>
</dbReference>
<dbReference type="STRING" id="1185876.BN8_03024"/>
<dbReference type="InterPro" id="IPR018062">
    <property type="entry name" value="HTH_AraC-typ_CS"/>
</dbReference>
<feature type="transmembrane region" description="Helical" evidence="4">
    <location>
        <begin position="338"/>
        <end position="355"/>
    </location>
</feature>
<dbReference type="InterPro" id="IPR013784">
    <property type="entry name" value="Carb-bd-like_fold"/>
</dbReference>
<evidence type="ECO:0000259" key="6">
    <source>
        <dbReference type="PROSITE" id="PS01124"/>
    </source>
</evidence>
<evidence type="ECO:0000256" key="3">
    <source>
        <dbReference type="ARBA" id="ARBA00023163"/>
    </source>
</evidence>
<dbReference type="PANTHER" id="PTHR43280:SF29">
    <property type="entry name" value="ARAC-FAMILY TRANSCRIPTIONAL REGULATOR"/>
    <property type="match status" value="1"/>
</dbReference>
<dbReference type="PROSITE" id="PS00041">
    <property type="entry name" value="HTH_ARAC_FAMILY_1"/>
    <property type="match status" value="1"/>
</dbReference>
<accession>I2GJ17</accession>
<dbReference type="Pfam" id="PF12833">
    <property type="entry name" value="HTH_18"/>
    <property type="match status" value="1"/>
</dbReference>
<dbReference type="PROSITE" id="PS51166">
    <property type="entry name" value="CBM20"/>
    <property type="match status" value="1"/>
</dbReference>
<dbReference type="GO" id="GO:0003700">
    <property type="term" value="F:DNA-binding transcription factor activity"/>
    <property type="evidence" value="ECO:0007669"/>
    <property type="project" value="InterPro"/>
</dbReference>
<feature type="transmembrane region" description="Helical" evidence="4">
    <location>
        <begin position="459"/>
        <end position="476"/>
    </location>
</feature>
<name>I2GJ17_9BACT</name>
<dbReference type="EMBL" id="CAIT01000006">
    <property type="protein sequence ID" value="CCH53892.1"/>
    <property type="molecule type" value="Genomic_DNA"/>
</dbReference>
<evidence type="ECO:0000256" key="2">
    <source>
        <dbReference type="ARBA" id="ARBA00023125"/>
    </source>
</evidence>
<dbReference type="InterPro" id="IPR002044">
    <property type="entry name" value="CBM20"/>
</dbReference>
<protein>
    <submittedName>
        <fullName evidence="8">Transcriptional regulator, AraC family</fullName>
    </submittedName>
</protein>
<keyword evidence="1" id="KW-0805">Transcription regulation</keyword>
<organism evidence="8 9">
    <name type="scientific">Fibrisoma limi BUZ 3</name>
    <dbReference type="NCBI Taxonomy" id="1185876"/>
    <lineage>
        <taxon>Bacteria</taxon>
        <taxon>Pseudomonadati</taxon>
        <taxon>Bacteroidota</taxon>
        <taxon>Cytophagia</taxon>
        <taxon>Cytophagales</taxon>
        <taxon>Spirosomataceae</taxon>
        <taxon>Fibrisoma</taxon>
    </lineage>
</organism>
<dbReference type="PANTHER" id="PTHR43280">
    <property type="entry name" value="ARAC-FAMILY TRANSCRIPTIONAL REGULATOR"/>
    <property type="match status" value="1"/>
</dbReference>
<dbReference type="GO" id="GO:0043565">
    <property type="term" value="F:sequence-specific DNA binding"/>
    <property type="evidence" value="ECO:0007669"/>
    <property type="project" value="InterPro"/>
</dbReference>
<feature type="transmembrane region" description="Helical" evidence="4">
    <location>
        <begin position="274"/>
        <end position="291"/>
    </location>
</feature>
<feature type="transmembrane region" description="Helical" evidence="4">
    <location>
        <begin position="303"/>
        <end position="322"/>
    </location>
</feature>
<dbReference type="InterPro" id="IPR013783">
    <property type="entry name" value="Ig-like_fold"/>
</dbReference>
<dbReference type="PROSITE" id="PS01124">
    <property type="entry name" value="HTH_ARAC_FAMILY_2"/>
    <property type="match status" value="1"/>
</dbReference>
<dbReference type="GO" id="GO:2001070">
    <property type="term" value="F:starch binding"/>
    <property type="evidence" value="ECO:0007669"/>
    <property type="project" value="InterPro"/>
</dbReference>
<keyword evidence="4" id="KW-1133">Transmembrane helix</keyword>
<evidence type="ECO:0000256" key="5">
    <source>
        <dbReference type="SAM" id="SignalP"/>
    </source>
</evidence>
<keyword evidence="4" id="KW-0812">Transmembrane</keyword>
<feature type="transmembrane region" description="Helical" evidence="4">
    <location>
        <begin position="375"/>
        <end position="394"/>
    </location>
</feature>
<dbReference type="SUPFAM" id="SSF81296">
    <property type="entry name" value="E set domains"/>
    <property type="match status" value="1"/>
</dbReference>
<dbReference type="AlphaFoldDB" id="I2GJ17"/>